<evidence type="ECO:0000256" key="3">
    <source>
        <dbReference type="RuleBase" id="RU003322"/>
    </source>
</evidence>
<evidence type="ECO:0000256" key="2">
    <source>
        <dbReference type="ARBA" id="ARBA00022840"/>
    </source>
</evidence>
<dbReference type="Gene3D" id="3.30.420.40">
    <property type="match status" value="2"/>
</dbReference>
<keyword evidence="1 3" id="KW-0547">Nucleotide-binding</keyword>
<dbReference type="Proteomes" id="UP001470230">
    <property type="component" value="Unassembled WGS sequence"/>
</dbReference>
<accession>A0ABR2KGQ8</accession>
<gene>
    <name evidence="4" type="ORF">M9Y10_035075</name>
</gene>
<dbReference type="InterPro" id="IPR043129">
    <property type="entry name" value="ATPase_NBD"/>
</dbReference>
<dbReference type="SUPFAM" id="SSF53067">
    <property type="entry name" value="Actin-like ATPase domain"/>
    <property type="match status" value="2"/>
</dbReference>
<comment type="similarity">
    <text evidence="3">Belongs to the heat shock protein 70 family.</text>
</comment>
<dbReference type="Gene3D" id="2.60.34.10">
    <property type="entry name" value="Substrate Binding Domain Of DNAk, Chain A, domain 1"/>
    <property type="match status" value="1"/>
</dbReference>
<protein>
    <recommendedName>
        <fullName evidence="6">DnaK protein</fullName>
    </recommendedName>
</protein>
<evidence type="ECO:0000313" key="4">
    <source>
        <dbReference type="EMBL" id="KAK8890302.1"/>
    </source>
</evidence>
<dbReference type="Pfam" id="PF00012">
    <property type="entry name" value="HSP70"/>
    <property type="match status" value="1"/>
</dbReference>
<name>A0ABR2KGQ8_9EUKA</name>
<dbReference type="InterPro" id="IPR013126">
    <property type="entry name" value="Hsp_70_fam"/>
</dbReference>
<keyword evidence="5" id="KW-1185">Reference proteome</keyword>
<evidence type="ECO:0000256" key="1">
    <source>
        <dbReference type="ARBA" id="ARBA00022741"/>
    </source>
</evidence>
<dbReference type="InterPro" id="IPR029047">
    <property type="entry name" value="HSP70_peptide-bd_sf"/>
</dbReference>
<keyword evidence="2 3" id="KW-0067">ATP-binding</keyword>
<evidence type="ECO:0000313" key="5">
    <source>
        <dbReference type="Proteomes" id="UP001470230"/>
    </source>
</evidence>
<dbReference type="PRINTS" id="PR00301">
    <property type="entry name" value="HEATSHOCK70"/>
</dbReference>
<dbReference type="SUPFAM" id="SSF100920">
    <property type="entry name" value="Heat shock protein 70kD (HSP70), peptide-binding domain"/>
    <property type="match status" value="1"/>
</dbReference>
<dbReference type="Gene3D" id="3.90.640.10">
    <property type="entry name" value="Actin, Chain A, domain 4"/>
    <property type="match status" value="1"/>
</dbReference>
<evidence type="ECO:0008006" key="6">
    <source>
        <dbReference type="Google" id="ProtNLM"/>
    </source>
</evidence>
<dbReference type="EMBL" id="JAPFFF010000005">
    <property type="protein sequence ID" value="KAK8890302.1"/>
    <property type="molecule type" value="Genomic_DNA"/>
</dbReference>
<dbReference type="PANTHER" id="PTHR19375">
    <property type="entry name" value="HEAT SHOCK PROTEIN 70KDA"/>
    <property type="match status" value="1"/>
</dbReference>
<comment type="caution">
    <text evidence="4">The sequence shown here is derived from an EMBL/GenBank/DDBJ whole genome shotgun (WGS) entry which is preliminary data.</text>
</comment>
<reference evidence="4 5" key="1">
    <citation type="submission" date="2024-04" db="EMBL/GenBank/DDBJ databases">
        <title>Tritrichomonas musculus Genome.</title>
        <authorList>
            <person name="Alves-Ferreira E."/>
            <person name="Grigg M."/>
            <person name="Lorenzi H."/>
            <person name="Galac M."/>
        </authorList>
    </citation>
    <scope>NUCLEOTIDE SEQUENCE [LARGE SCALE GENOMIC DNA]</scope>
    <source>
        <strain evidence="4 5">EAF2021</strain>
    </source>
</reference>
<proteinExistence type="inferred from homology"/>
<organism evidence="4 5">
    <name type="scientific">Tritrichomonas musculus</name>
    <dbReference type="NCBI Taxonomy" id="1915356"/>
    <lineage>
        <taxon>Eukaryota</taxon>
        <taxon>Metamonada</taxon>
        <taxon>Parabasalia</taxon>
        <taxon>Tritrichomonadida</taxon>
        <taxon>Tritrichomonadidae</taxon>
        <taxon>Tritrichomonas</taxon>
    </lineage>
</organism>
<sequence length="567" mass="64753">MCNLPLIGIDFGTSYSMISSFNRETKKPELIKYGDSENIPTLISCSVDQNRQISYKFGIDSSTNTIFDIKRMIGVPYNSNNLEKIHHFWKEEGMKLQPIFDESNKNRESCNVNICVNNTDNINDQIWETSENIVGNYLKWLIKDVAGIDISIKQKVVITIPSDFTTNQRKAILKAGEIAGLKRDNITLLHEPSASALTYLQLEENKNKSFENLLVCDFGGGTFDLSLLAVSQTSFDVKYVSGDRYLGGRDFDQKIYQWFCDTYQKDGIKISQNDKVKIIKQCQEAKEKLSFENEAEIQIENKKIVLTREMFNSYCCDLIERIKSVINQTLNEYEISVNDIDGVLLVGGSSQIPIFQEEIMKIFGREKILEFYYKKESIAIGACYLAAINDGTLKTKNRKKNYNQRLAHSIGIESLEIDTKESYLSKILLKNSAVPCQGYGHFTNVYDTDRMIYLIYEGDGYHVTDDGFIGSLDQNNLPFTPANQMKITITMSIDENGILETKGFVEGSGEVYLKSDLAIKCKIFNDILELSQINSSYPVEFRKNEKDCEEHLRWLTTARMKLLQINK</sequence>